<feature type="chain" id="PRO_5031091351" evidence="2">
    <location>
        <begin position="21"/>
        <end position="228"/>
    </location>
</feature>
<proteinExistence type="predicted"/>
<accession>A0A7R9I3L5</accession>
<evidence type="ECO:0000256" key="1">
    <source>
        <dbReference type="SAM" id="MobiDB-lite"/>
    </source>
</evidence>
<organism evidence="3">
    <name type="scientific">Timema bartmani</name>
    <dbReference type="NCBI Taxonomy" id="61472"/>
    <lineage>
        <taxon>Eukaryota</taxon>
        <taxon>Metazoa</taxon>
        <taxon>Ecdysozoa</taxon>
        <taxon>Arthropoda</taxon>
        <taxon>Hexapoda</taxon>
        <taxon>Insecta</taxon>
        <taxon>Pterygota</taxon>
        <taxon>Neoptera</taxon>
        <taxon>Polyneoptera</taxon>
        <taxon>Phasmatodea</taxon>
        <taxon>Timematodea</taxon>
        <taxon>Timematoidea</taxon>
        <taxon>Timematidae</taxon>
        <taxon>Timema</taxon>
    </lineage>
</organism>
<dbReference type="EMBL" id="OD567987">
    <property type="protein sequence ID" value="CAD7446403.1"/>
    <property type="molecule type" value="Genomic_DNA"/>
</dbReference>
<sequence length="228" mass="26963">MRPCCLVLLSVALLQPTISGFEDSIQYEPDALCEYDLEELDELGDEYNPWNETLYEETEEEERAVPKKDEAKSMSISLLSKRTGDRRRRGPDDRLRWPYPRHPTPDDVHKVSSVLRPVTKLFRPRYEEEGRKYARDLKQKRLRSRLRVKPRNKGRGSRRRGVAWREGPQNWDQRSLGPQTWDQRSLDHDGFWTRRQNKTRDFNPDPLILNNLAYCYSDALDRSTTEVG</sequence>
<evidence type="ECO:0000313" key="3">
    <source>
        <dbReference type="EMBL" id="CAD7446403.1"/>
    </source>
</evidence>
<feature type="region of interest" description="Disordered" evidence="1">
    <location>
        <begin position="139"/>
        <end position="182"/>
    </location>
</feature>
<feature type="compositionally biased region" description="Polar residues" evidence="1">
    <location>
        <begin position="170"/>
        <end position="182"/>
    </location>
</feature>
<reference evidence="3" key="1">
    <citation type="submission" date="2020-11" db="EMBL/GenBank/DDBJ databases">
        <authorList>
            <person name="Tran Van P."/>
        </authorList>
    </citation>
    <scope>NUCLEOTIDE SEQUENCE</scope>
</reference>
<gene>
    <name evidence="3" type="ORF">TBIB3V08_LOCUS8734</name>
</gene>
<name>A0A7R9I3L5_9NEOP</name>
<protein>
    <submittedName>
        <fullName evidence="3">Uncharacterized protein</fullName>
    </submittedName>
</protein>
<keyword evidence="2" id="KW-0732">Signal</keyword>
<feature type="compositionally biased region" description="Basic residues" evidence="1">
    <location>
        <begin position="140"/>
        <end position="162"/>
    </location>
</feature>
<feature type="region of interest" description="Disordered" evidence="1">
    <location>
        <begin position="58"/>
        <end position="103"/>
    </location>
</feature>
<evidence type="ECO:0000256" key="2">
    <source>
        <dbReference type="SAM" id="SignalP"/>
    </source>
</evidence>
<feature type="signal peptide" evidence="2">
    <location>
        <begin position="1"/>
        <end position="20"/>
    </location>
</feature>
<feature type="compositionally biased region" description="Basic and acidic residues" evidence="1">
    <location>
        <begin position="63"/>
        <end position="72"/>
    </location>
</feature>
<dbReference type="AlphaFoldDB" id="A0A7R9I3L5"/>